<keyword evidence="6 11" id="KW-0798">TonB box</keyword>
<dbReference type="SUPFAM" id="SSF56935">
    <property type="entry name" value="Porins"/>
    <property type="match status" value="1"/>
</dbReference>
<dbReference type="Pfam" id="PF07715">
    <property type="entry name" value="Plug"/>
    <property type="match status" value="1"/>
</dbReference>
<dbReference type="PROSITE" id="PS52016">
    <property type="entry name" value="TONB_DEPENDENT_REC_3"/>
    <property type="match status" value="1"/>
</dbReference>
<accession>A0ABP7U2M4</accession>
<evidence type="ECO:0000256" key="3">
    <source>
        <dbReference type="ARBA" id="ARBA00022452"/>
    </source>
</evidence>
<reference evidence="15" key="1">
    <citation type="journal article" date="2019" name="Int. J. Syst. Evol. Microbiol.">
        <title>The Global Catalogue of Microorganisms (GCM) 10K type strain sequencing project: providing services to taxonomists for standard genome sequencing and annotation.</title>
        <authorList>
            <consortium name="The Broad Institute Genomics Platform"/>
            <consortium name="The Broad Institute Genome Sequencing Center for Infectious Disease"/>
            <person name="Wu L."/>
            <person name="Ma J."/>
        </authorList>
    </citation>
    <scope>NUCLEOTIDE SEQUENCE [LARGE SCALE GENOMIC DNA]</scope>
    <source>
        <strain evidence="15">JCM 17064</strain>
    </source>
</reference>
<evidence type="ECO:0000256" key="10">
    <source>
        <dbReference type="PROSITE-ProRule" id="PRU01360"/>
    </source>
</evidence>
<dbReference type="InterPro" id="IPR037066">
    <property type="entry name" value="Plug_dom_sf"/>
</dbReference>
<evidence type="ECO:0000259" key="12">
    <source>
        <dbReference type="Pfam" id="PF00593"/>
    </source>
</evidence>
<keyword evidence="7 10" id="KW-0472">Membrane</keyword>
<sequence length="945" mass="104562">MRKIKANYFVWIFTLFTAFAYSQGKINGVILDTDSGMGLPGVNVTVKGTNEGTTTDSEGKFSITTKTQTGQLVFTYIGFQTKTVNFSVEKTGTIDLGKINMASESNQLEEIVIKSSVIDIAKDRKTPIAVSTIKSAEIVEKLGSQEFPEILNNTPSVYATKSGGGFGDSRVNIRGFSQENIAVMINGVPVNDMENSRVFWSNWAGLSDVTSAMQVQRGLGSSKLAISSVGGTINVITKSSDLKKGGTLSSTIGNDDYLKTLMSYSSGKLENGFSTSVLLSQTFGDGYVDGTKFAGANYFVALGYELNKNHDFQITFTGAPQWHNQRSAAPTIADYIKYGDGVGEPNIRYNSDWGYLNGREYSFRTNYYHKPVASLNWDWKINETTKLSTVIYGSWGRGGGSNGAGAIRGNRFFSNSLRTANGLINVDLINAYNSGQQVTIGTTNFTRSQINGDFQNSASTGNNATNGISKISSINSHNWYGGIVNLNKKINDKFTLDFGLDARTYRGIHFQNLNDLLGADNYADNFDVNNPNRVLSFEYSTKPHFNPFFNSDYQQKINYNNDGLVRWYGAFTQLEYATEKLTAFVQAAISQQGFRRDDYFKYLTTDPLYSTDYENILGGNIKGGLNYNINKNHNVFINSGYYSKQPFFNAVYPNNASVVNENLTNEKVFGVEAGYGYRSSKFNANLNVYRTSWKDRFIRLTANIDNDLNPATPTILGNAFLQGVEQIHVGAELDFTYKPIRKLAINGMASIGNWKYGSNVTANYQDDNNLVITNPSGEVFTETLYLDGLKVGDAAQTTASIGASYEIIERVKIDGNYRFVDELYASIDPVNFRTQAANDKGSLLLPSYGLLDAGFSYKMLVGKDRADAINFRLNINNVLDEIYIAESRTNIHTKTQADFTNTDGSPNTTAYNTYVTTQIYDGLDKSNQVFFGFGRTWNFAISYSF</sequence>
<evidence type="ECO:0000256" key="5">
    <source>
        <dbReference type="ARBA" id="ARBA00022729"/>
    </source>
</evidence>
<organism evidence="14 15">
    <name type="scientific">Flavobacterium cheonhonense</name>
    <dbReference type="NCBI Taxonomy" id="706185"/>
    <lineage>
        <taxon>Bacteria</taxon>
        <taxon>Pseudomonadati</taxon>
        <taxon>Bacteroidota</taxon>
        <taxon>Flavobacteriia</taxon>
        <taxon>Flavobacteriales</taxon>
        <taxon>Flavobacteriaceae</taxon>
        <taxon>Flavobacterium</taxon>
    </lineage>
</organism>
<evidence type="ECO:0000256" key="2">
    <source>
        <dbReference type="ARBA" id="ARBA00022448"/>
    </source>
</evidence>
<keyword evidence="8 14" id="KW-0675">Receptor</keyword>
<keyword evidence="15" id="KW-1185">Reference proteome</keyword>
<keyword evidence="4 10" id="KW-0812">Transmembrane</keyword>
<dbReference type="Pfam" id="PF13715">
    <property type="entry name" value="CarbopepD_reg_2"/>
    <property type="match status" value="1"/>
</dbReference>
<comment type="caution">
    <text evidence="14">The sequence shown here is derived from an EMBL/GenBank/DDBJ whole genome shotgun (WGS) entry which is preliminary data.</text>
</comment>
<protein>
    <submittedName>
        <fullName evidence="14">TonB-dependent receptor</fullName>
    </submittedName>
</protein>
<evidence type="ECO:0000256" key="1">
    <source>
        <dbReference type="ARBA" id="ARBA00004571"/>
    </source>
</evidence>
<gene>
    <name evidence="14" type="ORF">GCM10022386_19910</name>
</gene>
<dbReference type="RefSeq" id="WP_324689742.1">
    <property type="nucleotide sequence ID" value="NZ_BAABCR010000015.1"/>
</dbReference>
<comment type="similarity">
    <text evidence="10 11">Belongs to the TonB-dependent receptor family.</text>
</comment>
<dbReference type="InterPro" id="IPR000531">
    <property type="entry name" value="Beta-barrel_TonB"/>
</dbReference>
<keyword evidence="2 10" id="KW-0813">Transport</keyword>
<evidence type="ECO:0000256" key="9">
    <source>
        <dbReference type="ARBA" id="ARBA00023237"/>
    </source>
</evidence>
<name>A0ABP7U2M4_9FLAO</name>
<evidence type="ECO:0000256" key="11">
    <source>
        <dbReference type="RuleBase" id="RU003357"/>
    </source>
</evidence>
<keyword evidence="9 10" id="KW-0998">Cell outer membrane</keyword>
<dbReference type="InterPro" id="IPR036942">
    <property type="entry name" value="Beta-barrel_TonB_sf"/>
</dbReference>
<keyword evidence="3 10" id="KW-1134">Transmembrane beta strand</keyword>
<evidence type="ECO:0000313" key="14">
    <source>
        <dbReference type="EMBL" id="GAA4034903.1"/>
    </source>
</evidence>
<evidence type="ECO:0000256" key="4">
    <source>
        <dbReference type="ARBA" id="ARBA00022692"/>
    </source>
</evidence>
<dbReference type="Proteomes" id="UP001500968">
    <property type="component" value="Unassembled WGS sequence"/>
</dbReference>
<evidence type="ECO:0000256" key="7">
    <source>
        <dbReference type="ARBA" id="ARBA00023136"/>
    </source>
</evidence>
<dbReference type="InterPro" id="IPR008969">
    <property type="entry name" value="CarboxyPept-like_regulatory"/>
</dbReference>
<feature type="domain" description="TonB-dependent receptor plug" evidence="13">
    <location>
        <begin position="123"/>
        <end position="232"/>
    </location>
</feature>
<dbReference type="Gene3D" id="2.170.130.10">
    <property type="entry name" value="TonB-dependent receptor, plug domain"/>
    <property type="match status" value="1"/>
</dbReference>
<dbReference type="Gene3D" id="2.60.40.1120">
    <property type="entry name" value="Carboxypeptidase-like, regulatory domain"/>
    <property type="match status" value="1"/>
</dbReference>
<dbReference type="Gene3D" id="2.40.170.20">
    <property type="entry name" value="TonB-dependent receptor, beta-barrel domain"/>
    <property type="match status" value="1"/>
</dbReference>
<dbReference type="InterPro" id="IPR039426">
    <property type="entry name" value="TonB-dep_rcpt-like"/>
</dbReference>
<dbReference type="SUPFAM" id="SSF49464">
    <property type="entry name" value="Carboxypeptidase regulatory domain-like"/>
    <property type="match status" value="1"/>
</dbReference>
<feature type="domain" description="TonB-dependent receptor-like beta-barrel" evidence="12">
    <location>
        <begin position="402"/>
        <end position="878"/>
    </location>
</feature>
<dbReference type="Pfam" id="PF00593">
    <property type="entry name" value="TonB_dep_Rec_b-barrel"/>
    <property type="match status" value="1"/>
</dbReference>
<evidence type="ECO:0000259" key="13">
    <source>
        <dbReference type="Pfam" id="PF07715"/>
    </source>
</evidence>
<dbReference type="PANTHER" id="PTHR30069">
    <property type="entry name" value="TONB-DEPENDENT OUTER MEMBRANE RECEPTOR"/>
    <property type="match status" value="1"/>
</dbReference>
<proteinExistence type="inferred from homology"/>
<dbReference type="InterPro" id="IPR012910">
    <property type="entry name" value="Plug_dom"/>
</dbReference>
<evidence type="ECO:0000256" key="6">
    <source>
        <dbReference type="ARBA" id="ARBA00023077"/>
    </source>
</evidence>
<evidence type="ECO:0000313" key="15">
    <source>
        <dbReference type="Proteomes" id="UP001500968"/>
    </source>
</evidence>
<evidence type="ECO:0000256" key="8">
    <source>
        <dbReference type="ARBA" id="ARBA00023170"/>
    </source>
</evidence>
<dbReference type="PANTHER" id="PTHR30069:SF29">
    <property type="entry name" value="HEMOGLOBIN AND HEMOGLOBIN-HAPTOGLOBIN-BINDING PROTEIN 1-RELATED"/>
    <property type="match status" value="1"/>
</dbReference>
<dbReference type="EMBL" id="BAABCR010000015">
    <property type="protein sequence ID" value="GAA4034903.1"/>
    <property type="molecule type" value="Genomic_DNA"/>
</dbReference>
<keyword evidence="5" id="KW-0732">Signal</keyword>
<comment type="subcellular location">
    <subcellularLocation>
        <location evidence="1 10">Cell outer membrane</location>
        <topology evidence="1 10">Multi-pass membrane protein</topology>
    </subcellularLocation>
</comment>